<dbReference type="Pfam" id="PF13472">
    <property type="entry name" value="Lipase_GDSL_2"/>
    <property type="match status" value="1"/>
</dbReference>
<dbReference type="AlphaFoldDB" id="A0A9P6C8I7"/>
<evidence type="ECO:0000259" key="1">
    <source>
        <dbReference type="Pfam" id="PF13472"/>
    </source>
</evidence>
<name>A0A9P6C8I7_9AGAR</name>
<dbReference type="Gene3D" id="3.40.50.1110">
    <property type="entry name" value="SGNH hydrolase"/>
    <property type="match status" value="1"/>
</dbReference>
<feature type="domain" description="SGNH hydrolase-type esterase" evidence="1">
    <location>
        <begin position="11"/>
        <end position="210"/>
    </location>
</feature>
<protein>
    <submittedName>
        <fullName evidence="2">SGNH hydrolase</fullName>
    </submittedName>
</protein>
<evidence type="ECO:0000313" key="2">
    <source>
        <dbReference type="EMBL" id="KAF9452289.1"/>
    </source>
</evidence>
<dbReference type="SUPFAM" id="SSF52266">
    <property type="entry name" value="SGNH hydrolase"/>
    <property type="match status" value="1"/>
</dbReference>
<gene>
    <name evidence="2" type="ORF">P691DRAFT_805168</name>
</gene>
<reference evidence="2" key="1">
    <citation type="submission" date="2020-11" db="EMBL/GenBank/DDBJ databases">
        <authorList>
            <consortium name="DOE Joint Genome Institute"/>
            <person name="Ahrendt S."/>
            <person name="Riley R."/>
            <person name="Andreopoulos W."/>
            <person name="Labutti K."/>
            <person name="Pangilinan J."/>
            <person name="Ruiz-Duenas F.J."/>
            <person name="Barrasa J.M."/>
            <person name="Sanchez-Garcia M."/>
            <person name="Camarero S."/>
            <person name="Miyauchi S."/>
            <person name="Serrano A."/>
            <person name="Linde D."/>
            <person name="Babiker R."/>
            <person name="Drula E."/>
            <person name="Ayuso-Fernandez I."/>
            <person name="Pacheco R."/>
            <person name="Padilla G."/>
            <person name="Ferreira P."/>
            <person name="Barriuso J."/>
            <person name="Kellner H."/>
            <person name="Castanera R."/>
            <person name="Alfaro M."/>
            <person name="Ramirez L."/>
            <person name="Pisabarro A.G."/>
            <person name="Kuo A."/>
            <person name="Tritt A."/>
            <person name="Lipzen A."/>
            <person name="He G."/>
            <person name="Yan M."/>
            <person name="Ng V."/>
            <person name="Cullen D."/>
            <person name="Martin F."/>
            <person name="Rosso M.-N."/>
            <person name="Henrissat B."/>
            <person name="Hibbett D."/>
            <person name="Martinez A.T."/>
            <person name="Grigoriev I.V."/>
        </authorList>
    </citation>
    <scope>NUCLEOTIDE SEQUENCE</scope>
    <source>
        <strain evidence="2">MF-IS2</strain>
    </source>
</reference>
<dbReference type="InterPro" id="IPR036514">
    <property type="entry name" value="SGNH_hydro_sf"/>
</dbReference>
<dbReference type="PANTHER" id="PTHR14209:SF19">
    <property type="entry name" value="ISOAMYL ACETATE-HYDROLYZING ESTERASE 1 HOMOLOG"/>
    <property type="match status" value="1"/>
</dbReference>
<proteinExistence type="predicted"/>
<evidence type="ECO:0000313" key="3">
    <source>
        <dbReference type="Proteomes" id="UP000807342"/>
    </source>
</evidence>
<sequence>MAAKVQDVILLFGDSITQGAWEPGLNALGQRLSHVYARRLDVVNRGFSGYNTEWGLPVFEQCIAKREDKGAPRIQLLTIWFGANDACIHPSPQHIPLERFKDNIRKMVQMVKSPDSEYYSPWTRVILLTPPPVNTHQRLADLQSRNPPLALDRLFDTTKLYAQVVQEIGEQEGVAVVDVWTLLWDASGRDEASLNQYLIDGLHLNGVGYEVVYNQLMETIRARHPEVYYENLRPIFPWWADINWDNPNESLYVQKVDSN</sequence>
<dbReference type="InterPro" id="IPR045136">
    <property type="entry name" value="Iah1-like"/>
</dbReference>
<dbReference type="Proteomes" id="UP000807342">
    <property type="component" value="Unassembled WGS sequence"/>
</dbReference>
<dbReference type="OrthoDB" id="671439at2759"/>
<keyword evidence="2" id="KW-0378">Hydrolase</keyword>
<keyword evidence="3" id="KW-1185">Reference proteome</keyword>
<accession>A0A9P6C8I7</accession>
<organism evidence="2 3">
    <name type="scientific">Macrolepiota fuliginosa MF-IS2</name>
    <dbReference type="NCBI Taxonomy" id="1400762"/>
    <lineage>
        <taxon>Eukaryota</taxon>
        <taxon>Fungi</taxon>
        <taxon>Dikarya</taxon>
        <taxon>Basidiomycota</taxon>
        <taxon>Agaricomycotina</taxon>
        <taxon>Agaricomycetes</taxon>
        <taxon>Agaricomycetidae</taxon>
        <taxon>Agaricales</taxon>
        <taxon>Agaricineae</taxon>
        <taxon>Agaricaceae</taxon>
        <taxon>Macrolepiota</taxon>
    </lineage>
</organism>
<dbReference type="EMBL" id="MU151073">
    <property type="protein sequence ID" value="KAF9452289.1"/>
    <property type="molecule type" value="Genomic_DNA"/>
</dbReference>
<dbReference type="CDD" id="cd01838">
    <property type="entry name" value="Isoamyl_acetate_hydrolase_like"/>
    <property type="match status" value="1"/>
</dbReference>
<comment type="caution">
    <text evidence="2">The sequence shown here is derived from an EMBL/GenBank/DDBJ whole genome shotgun (WGS) entry which is preliminary data.</text>
</comment>
<dbReference type="GO" id="GO:0016787">
    <property type="term" value="F:hydrolase activity"/>
    <property type="evidence" value="ECO:0007669"/>
    <property type="project" value="UniProtKB-KW"/>
</dbReference>
<dbReference type="InterPro" id="IPR013830">
    <property type="entry name" value="SGNH_hydro"/>
</dbReference>
<dbReference type="PANTHER" id="PTHR14209">
    <property type="entry name" value="ISOAMYL ACETATE-HYDROLYZING ESTERASE 1"/>
    <property type="match status" value="1"/>
</dbReference>